<dbReference type="GO" id="GO:0008233">
    <property type="term" value="F:peptidase activity"/>
    <property type="evidence" value="ECO:0007669"/>
    <property type="project" value="UniProtKB-KW"/>
</dbReference>
<accession>A0ABU6KB34</accession>
<feature type="transmembrane region" description="Helical" evidence="7">
    <location>
        <begin position="81"/>
        <end position="104"/>
    </location>
</feature>
<organism evidence="9 10">
    <name type="scientific">Virgibacillus tibetensis</name>
    <dbReference type="NCBI Taxonomy" id="3042313"/>
    <lineage>
        <taxon>Bacteria</taxon>
        <taxon>Bacillati</taxon>
        <taxon>Bacillota</taxon>
        <taxon>Bacilli</taxon>
        <taxon>Bacillales</taxon>
        <taxon>Bacillaceae</taxon>
        <taxon>Virgibacillus</taxon>
    </lineage>
</organism>
<evidence type="ECO:0000313" key="9">
    <source>
        <dbReference type="EMBL" id="MEC5422348.1"/>
    </source>
</evidence>
<dbReference type="InterPro" id="IPR008915">
    <property type="entry name" value="Peptidase_M50"/>
</dbReference>
<name>A0ABU6KB34_9BACI</name>
<dbReference type="RefSeq" id="WP_327605915.1">
    <property type="nucleotide sequence ID" value="NZ_JARZFX010000001.1"/>
</dbReference>
<evidence type="ECO:0000256" key="2">
    <source>
        <dbReference type="ARBA" id="ARBA00004141"/>
    </source>
</evidence>
<evidence type="ECO:0000256" key="5">
    <source>
        <dbReference type="ARBA" id="ARBA00022989"/>
    </source>
</evidence>
<keyword evidence="9" id="KW-0378">Hydrolase</keyword>
<keyword evidence="5 7" id="KW-1133">Transmembrane helix</keyword>
<feature type="transmembrane region" description="Helical" evidence="7">
    <location>
        <begin position="110"/>
        <end position="128"/>
    </location>
</feature>
<protein>
    <submittedName>
        <fullName evidence="9">Site-2 protease family protein</fullName>
    </submittedName>
</protein>
<dbReference type="Pfam" id="PF02163">
    <property type="entry name" value="Peptidase_M50"/>
    <property type="match status" value="1"/>
</dbReference>
<evidence type="ECO:0000256" key="6">
    <source>
        <dbReference type="ARBA" id="ARBA00023136"/>
    </source>
</evidence>
<dbReference type="EMBL" id="JARZFX010000001">
    <property type="protein sequence ID" value="MEC5422348.1"/>
    <property type="molecule type" value="Genomic_DNA"/>
</dbReference>
<evidence type="ECO:0000259" key="8">
    <source>
        <dbReference type="Pfam" id="PF02163"/>
    </source>
</evidence>
<gene>
    <name evidence="9" type="ORF">QGM71_02440</name>
</gene>
<comment type="similarity">
    <text evidence="3">Belongs to the peptidase M50B family.</text>
</comment>
<feature type="domain" description="Peptidase M50" evidence="8">
    <location>
        <begin position="16"/>
        <end position="107"/>
    </location>
</feature>
<evidence type="ECO:0000256" key="7">
    <source>
        <dbReference type="SAM" id="Phobius"/>
    </source>
</evidence>
<keyword evidence="4 7" id="KW-0812">Transmembrane</keyword>
<keyword evidence="10" id="KW-1185">Reference proteome</keyword>
<evidence type="ECO:0000256" key="3">
    <source>
        <dbReference type="ARBA" id="ARBA00007931"/>
    </source>
</evidence>
<sequence>MDIYLLLYLLFIVAPLSTFLHEIGHAFAARTVKADHISLSVGSGNLIKTIYLEKLKINIHIIYFLGGLAKSQRKIPYKNLEIAWVTIAGPIINGIAAFLVFYLYTMFPNNYLQLLFLFNCWIAIINILPFKIKGKQTDGYTILQVITQKESVL</sequence>
<dbReference type="GO" id="GO:0006508">
    <property type="term" value="P:proteolysis"/>
    <property type="evidence" value="ECO:0007669"/>
    <property type="project" value="UniProtKB-KW"/>
</dbReference>
<proteinExistence type="inferred from homology"/>
<evidence type="ECO:0000256" key="4">
    <source>
        <dbReference type="ARBA" id="ARBA00022692"/>
    </source>
</evidence>
<comment type="subcellular location">
    <subcellularLocation>
        <location evidence="2">Membrane</location>
        <topology evidence="2">Multi-pass membrane protein</topology>
    </subcellularLocation>
</comment>
<evidence type="ECO:0000256" key="1">
    <source>
        <dbReference type="ARBA" id="ARBA00001947"/>
    </source>
</evidence>
<keyword evidence="9" id="KW-0645">Protease</keyword>
<keyword evidence="6 7" id="KW-0472">Membrane</keyword>
<dbReference type="Proteomes" id="UP001335737">
    <property type="component" value="Unassembled WGS sequence"/>
</dbReference>
<reference evidence="9 10" key="1">
    <citation type="journal article" date="2024" name="Int. J. Syst. Evol. Microbiol.">
        <title>Virgibacillus tibetensis sp. nov., isolated from salt lake on the Tibetan Plateau of China.</title>
        <authorList>
            <person name="Phurbu D."/>
            <person name="Liu Z.-X."/>
            <person name="Wang R."/>
            <person name="Zheng Y.-Y."/>
            <person name="Liu H.-C."/>
            <person name="Zhou Y.-G."/>
            <person name="Yu Y.-J."/>
            <person name="Li A.-H."/>
        </authorList>
    </citation>
    <scope>NUCLEOTIDE SEQUENCE [LARGE SCALE GENOMIC DNA]</scope>
    <source>
        <strain evidence="9 10">C22-A2</strain>
    </source>
</reference>
<evidence type="ECO:0000313" key="10">
    <source>
        <dbReference type="Proteomes" id="UP001335737"/>
    </source>
</evidence>
<comment type="caution">
    <text evidence="9">The sequence shown here is derived from an EMBL/GenBank/DDBJ whole genome shotgun (WGS) entry which is preliminary data.</text>
</comment>
<comment type="cofactor">
    <cofactor evidence="1">
        <name>Zn(2+)</name>
        <dbReference type="ChEBI" id="CHEBI:29105"/>
    </cofactor>
</comment>